<gene>
    <name evidence="3" type="ORF">ZIOFF_061583</name>
</gene>
<evidence type="ECO:0000256" key="1">
    <source>
        <dbReference type="SAM" id="MobiDB-lite"/>
    </source>
</evidence>
<dbReference type="InterPro" id="IPR056440">
    <property type="entry name" value="Zn-ribbon_GIR1"/>
</dbReference>
<comment type="caution">
    <text evidence="3">The sequence shown here is derived from an EMBL/GenBank/DDBJ whole genome shotgun (WGS) entry which is preliminary data.</text>
</comment>
<dbReference type="Proteomes" id="UP000734854">
    <property type="component" value="Unassembled WGS sequence"/>
</dbReference>
<feature type="domain" description="GIR1-like zinc ribbon" evidence="2">
    <location>
        <begin position="62"/>
        <end position="78"/>
    </location>
</feature>
<organism evidence="3 4">
    <name type="scientific">Zingiber officinale</name>
    <name type="common">Ginger</name>
    <name type="synonym">Amomum zingiber</name>
    <dbReference type="NCBI Taxonomy" id="94328"/>
    <lineage>
        <taxon>Eukaryota</taxon>
        <taxon>Viridiplantae</taxon>
        <taxon>Streptophyta</taxon>
        <taxon>Embryophyta</taxon>
        <taxon>Tracheophyta</taxon>
        <taxon>Spermatophyta</taxon>
        <taxon>Magnoliopsida</taxon>
        <taxon>Liliopsida</taxon>
        <taxon>Zingiberales</taxon>
        <taxon>Zingiberaceae</taxon>
        <taxon>Zingiber</taxon>
    </lineage>
</organism>
<evidence type="ECO:0000313" key="3">
    <source>
        <dbReference type="EMBL" id="KAG6478151.1"/>
    </source>
</evidence>
<reference evidence="3 4" key="1">
    <citation type="submission" date="2020-08" db="EMBL/GenBank/DDBJ databases">
        <title>Plant Genome Project.</title>
        <authorList>
            <person name="Zhang R.-G."/>
        </authorList>
    </citation>
    <scope>NUCLEOTIDE SEQUENCE [LARGE SCALE GENOMIC DNA]</scope>
    <source>
        <tissue evidence="3">Rhizome</tissue>
    </source>
</reference>
<name>A0A8J5K9Y0_ZINOF</name>
<dbReference type="AlphaFoldDB" id="A0A8J5K9Y0"/>
<accession>A0A8J5K9Y0</accession>
<keyword evidence="4" id="KW-1185">Reference proteome</keyword>
<evidence type="ECO:0000313" key="4">
    <source>
        <dbReference type="Proteomes" id="UP000734854"/>
    </source>
</evidence>
<dbReference type="EMBL" id="JACMSC010000017">
    <property type="protein sequence ID" value="KAG6478151.1"/>
    <property type="molecule type" value="Genomic_DNA"/>
</dbReference>
<feature type="region of interest" description="Disordered" evidence="1">
    <location>
        <begin position="16"/>
        <end position="56"/>
    </location>
</feature>
<evidence type="ECO:0000259" key="2">
    <source>
        <dbReference type="Pfam" id="PF24747"/>
    </source>
</evidence>
<feature type="compositionally biased region" description="Low complexity" evidence="1">
    <location>
        <begin position="40"/>
        <end position="49"/>
    </location>
</feature>
<proteinExistence type="predicted"/>
<sequence>MKQRFRRSQRVDLDLKLALPARQDTPRIAADEHEPPPGQLSSTSSSLSLETQHDSPKEAAPMVLAACPWCLMYVMLSEVASAEVPERTSVDFLHSQEQSKLKKKKQA</sequence>
<protein>
    <recommendedName>
        <fullName evidence="2">GIR1-like zinc ribbon domain-containing protein</fullName>
    </recommendedName>
</protein>
<dbReference type="Pfam" id="PF24747">
    <property type="entry name" value="Zn-ribbon_GIR1"/>
    <property type="match status" value="1"/>
</dbReference>